<feature type="domain" description="Protein kinase" evidence="8">
    <location>
        <begin position="71"/>
        <end position="354"/>
    </location>
</feature>
<keyword evidence="3" id="KW-0645">Protease</keyword>
<dbReference type="GO" id="GO:0004672">
    <property type="term" value="F:protein kinase activity"/>
    <property type="evidence" value="ECO:0007669"/>
    <property type="project" value="InterPro"/>
</dbReference>
<evidence type="ECO:0000256" key="3">
    <source>
        <dbReference type="ARBA" id="ARBA00022670"/>
    </source>
</evidence>
<dbReference type="GO" id="GO:0004843">
    <property type="term" value="F:cysteine-type deubiquitinase activity"/>
    <property type="evidence" value="ECO:0007669"/>
    <property type="project" value="UniProtKB-EC"/>
</dbReference>
<dbReference type="InterPro" id="IPR011009">
    <property type="entry name" value="Kinase-like_dom_sf"/>
</dbReference>
<dbReference type="InterPro" id="IPR018200">
    <property type="entry name" value="USP_CS"/>
</dbReference>
<dbReference type="InterPro" id="IPR038765">
    <property type="entry name" value="Papain-like_cys_pep_sf"/>
</dbReference>
<dbReference type="GO" id="GO:0005524">
    <property type="term" value="F:ATP binding"/>
    <property type="evidence" value="ECO:0007669"/>
    <property type="project" value="UniProtKB-UniRule"/>
</dbReference>
<evidence type="ECO:0000256" key="7">
    <source>
        <dbReference type="PROSITE-ProRule" id="PRU10141"/>
    </source>
</evidence>
<dbReference type="PROSITE" id="PS00107">
    <property type="entry name" value="PROTEIN_KINASE_ATP"/>
    <property type="match status" value="1"/>
</dbReference>
<organism evidence="10 11">
    <name type="scientific">Rhizophagus clarus</name>
    <dbReference type="NCBI Taxonomy" id="94130"/>
    <lineage>
        <taxon>Eukaryota</taxon>
        <taxon>Fungi</taxon>
        <taxon>Fungi incertae sedis</taxon>
        <taxon>Mucoromycota</taxon>
        <taxon>Glomeromycotina</taxon>
        <taxon>Glomeromycetes</taxon>
        <taxon>Glomerales</taxon>
        <taxon>Glomeraceae</taxon>
        <taxon>Rhizophagus</taxon>
    </lineage>
</organism>
<dbReference type="Pfam" id="PF00443">
    <property type="entry name" value="UCH"/>
    <property type="match status" value="1"/>
</dbReference>
<dbReference type="CDD" id="cd02657">
    <property type="entry name" value="Peptidase_C19A"/>
    <property type="match status" value="1"/>
</dbReference>
<evidence type="ECO:0000256" key="5">
    <source>
        <dbReference type="ARBA" id="ARBA00022801"/>
    </source>
</evidence>
<dbReference type="Pfam" id="PF07714">
    <property type="entry name" value="PK_Tyr_Ser-Thr"/>
    <property type="match status" value="1"/>
</dbReference>
<dbReference type="GO" id="GO:0043161">
    <property type="term" value="P:proteasome-mediated ubiquitin-dependent protein catabolic process"/>
    <property type="evidence" value="ECO:0007669"/>
    <property type="project" value="InterPro"/>
</dbReference>
<evidence type="ECO:0000259" key="8">
    <source>
        <dbReference type="PROSITE" id="PS50011"/>
    </source>
</evidence>
<evidence type="ECO:0000256" key="2">
    <source>
        <dbReference type="ARBA" id="ARBA00012759"/>
    </source>
</evidence>
<evidence type="ECO:0000313" key="11">
    <source>
        <dbReference type="Proteomes" id="UP000247702"/>
    </source>
</evidence>
<dbReference type="Gene3D" id="1.10.510.10">
    <property type="entry name" value="Transferase(Phosphotransferase) domain 1"/>
    <property type="match status" value="1"/>
</dbReference>
<dbReference type="PANTHER" id="PTHR43982">
    <property type="entry name" value="UBIQUITIN CARBOXYL-TERMINAL HYDROLASE"/>
    <property type="match status" value="1"/>
</dbReference>
<accession>A0A2Z6RQC4</accession>
<evidence type="ECO:0000259" key="9">
    <source>
        <dbReference type="PROSITE" id="PS50235"/>
    </source>
</evidence>
<keyword evidence="5" id="KW-0378">Hydrolase</keyword>
<dbReference type="EMBL" id="BEXD01003997">
    <property type="protein sequence ID" value="GBC05258.1"/>
    <property type="molecule type" value="Genomic_DNA"/>
</dbReference>
<dbReference type="InterPro" id="IPR001245">
    <property type="entry name" value="Ser-Thr/Tyr_kinase_cat_dom"/>
</dbReference>
<dbReference type="Gene3D" id="3.90.70.10">
    <property type="entry name" value="Cysteine proteinases"/>
    <property type="match status" value="1"/>
</dbReference>
<keyword evidence="7" id="KW-0547">Nucleotide-binding</keyword>
<evidence type="ECO:0000256" key="4">
    <source>
        <dbReference type="ARBA" id="ARBA00022786"/>
    </source>
</evidence>
<keyword evidence="11" id="KW-1185">Reference proteome</keyword>
<keyword evidence="4" id="KW-0833">Ubl conjugation pathway</keyword>
<dbReference type="GO" id="GO:0016579">
    <property type="term" value="P:protein deubiquitination"/>
    <property type="evidence" value="ECO:0007669"/>
    <property type="project" value="InterPro"/>
</dbReference>
<comment type="caution">
    <text evidence="10">The sequence shown here is derived from an EMBL/GenBank/DDBJ whole genome shotgun (WGS) entry which is preliminary data.</text>
</comment>
<feature type="binding site" evidence="7">
    <location>
        <position position="98"/>
    </location>
    <ligand>
        <name>ATP</name>
        <dbReference type="ChEBI" id="CHEBI:30616"/>
    </ligand>
</feature>
<dbReference type="PROSITE" id="PS00973">
    <property type="entry name" value="USP_2"/>
    <property type="match status" value="1"/>
</dbReference>
<name>A0A2Z6RQC4_9GLOM</name>
<dbReference type="PROSITE" id="PS50011">
    <property type="entry name" value="PROTEIN_KINASE_DOM"/>
    <property type="match status" value="1"/>
</dbReference>
<dbReference type="PROSITE" id="PS50235">
    <property type="entry name" value="USP_3"/>
    <property type="match status" value="1"/>
</dbReference>
<dbReference type="InterPro" id="IPR044635">
    <property type="entry name" value="UBP14-like"/>
</dbReference>
<dbReference type="InterPro" id="IPR000719">
    <property type="entry name" value="Prot_kinase_dom"/>
</dbReference>
<dbReference type="InterPro" id="IPR028889">
    <property type="entry name" value="USP"/>
</dbReference>
<sequence>MGKTYKNRIKCKKCIEGKSWCRKICLRNYLKSNFSKWTSGNEVIDDFIREMQLKINNGDGVMFEWVPYDQFREIKVIGKGGFATVYAAIWKDGPLICKGGKYESRYLDGRWERSAKKKIALKCFDNCINIPKEFLNEVKAYSRVGLYTKVLSIYGITQKPDTKEYVMVLEYADRGSLTDWVNMNYKDFDWSRKLDKLVYIFQGLKEIHKHQMVHRDIHTGNLLFKTNEDIGGLDVRISDMGLCGKVGDMDEKSVYGVMPYIAPEVLRGEPYTQAADIYSFGMIMYFIATTRQPFQNCSHDEYLALNICMENKRPEINGFELPECYVDLMRKCWDSDPKNRPDAMEIGRLIHLFHRSYTNKHRGSSYEEEIKQQFEEAEKRRKINPSLSENYQSATHPQATYTSRLLNNYFIISEELENIEFLKLPNGLLNLGNTGYMNSTLQCLRTMPELQESLNRFTSGSSVADNLTTSLRDLYNNLNQATGSIAPSHFLRLFRSVFSQFAQRDAGGFIQQDAEECWTQIMSILKQANIPILSQDSDLLTDCEKASSSTEGSFIDHYMTGEFTSTLKCFDAPEEEEVVIKENFTKLYCYISVTIDYMQNGIMQALDERIEKNSPTLGRMAIYSKISRISRLPSYLTVQFVRFFWKYTQNVNSKILRKIRFPMELDVTDLCTDELKNKILPLKNRLHELEKERKSTEIVINNDDQDIADSRNNEIADELKKLIDPELNKDVGANVSGLYELCAVLTHNGRNIGSGHYNGWVRKENSEEWIQYDDDKVNIVSQEVIQKLYGGGDWHMAYMLLYRSQKIV</sequence>
<protein>
    <recommendedName>
        <fullName evidence="2">ubiquitinyl hydrolase 1</fullName>
        <ecNumber evidence="2">3.4.19.12</ecNumber>
    </recommendedName>
</protein>
<dbReference type="SUPFAM" id="SSF54001">
    <property type="entry name" value="Cysteine proteinases"/>
    <property type="match status" value="1"/>
</dbReference>
<feature type="domain" description="USP" evidence="9">
    <location>
        <begin position="426"/>
        <end position="805"/>
    </location>
</feature>
<comment type="catalytic activity">
    <reaction evidence="1">
        <text>Thiol-dependent hydrolysis of ester, thioester, amide, peptide and isopeptide bonds formed by the C-terminal Gly of ubiquitin (a 76-residue protein attached to proteins as an intracellular targeting signal).</text>
        <dbReference type="EC" id="3.4.19.12"/>
    </reaction>
</comment>
<evidence type="ECO:0000313" key="10">
    <source>
        <dbReference type="EMBL" id="GBC05258.1"/>
    </source>
</evidence>
<evidence type="ECO:0000256" key="1">
    <source>
        <dbReference type="ARBA" id="ARBA00000707"/>
    </source>
</evidence>
<dbReference type="InterPro" id="IPR017441">
    <property type="entry name" value="Protein_kinase_ATP_BS"/>
</dbReference>
<gene>
    <name evidence="10" type="ORF">RclHR1_06130009</name>
</gene>
<dbReference type="AlphaFoldDB" id="A0A2Z6RQC4"/>
<dbReference type="Proteomes" id="UP000247702">
    <property type="component" value="Unassembled WGS sequence"/>
</dbReference>
<keyword evidence="7" id="KW-0067">ATP-binding</keyword>
<dbReference type="InterPro" id="IPR001394">
    <property type="entry name" value="Peptidase_C19_UCH"/>
</dbReference>
<dbReference type="EC" id="3.4.19.12" evidence="2"/>
<reference evidence="10 11" key="1">
    <citation type="submission" date="2017-11" db="EMBL/GenBank/DDBJ databases">
        <title>The genome of Rhizophagus clarus HR1 reveals common genetic basis of auxotrophy among arbuscular mycorrhizal fungi.</title>
        <authorList>
            <person name="Kobayashi Y."/>
        </authorList>
    </citation>
    <scope>NUCLEOTIDE SEQUENCE [LARGE SCALE GENOMIC DNA]</scope>
    <source>
        <strain evidence="10 11">HR1</strain>
    </source>
</reference>
<evidence type="ECO:0000256" key="6">
    <source>
        <dbReference type="ARBA" id="ARBA00022807"/>
    </source>
</evidence>
<dbReference type="SUPFAM" id="SSF56112">
    <property type="entry name" value="Protein kinase-like (PK-like)"/>
    <property type="match status" value="1"/>
</dbReference>
<dbReference type="STRING" id="94130.A0A2Z6RQC4"/>
<dbReference type="GO" id="GO:0061136">
    <property type="term" value="P:regulation of proteasomal protein catabolic process"/>
    <property type="evidence" value="ECO:0007669"/>
    <property type="project" value="TreeGrafter"/>
</dbReference>
<dbReference type="GO" id="GO:0070628">
    <property type="term" value="F:proteasome binding"/>
    <property type="evidence" value="ECO:0007669"/>
    <property type="project" value="TreeGrafter"/>
</dbReference>
<dbReference type="PANTHER" id="PTHR43982:SF1">
    <property type="entry name" value="UBIQUITIN CARBOXYL-TERMINAL HYDROLASE 14"/>
    <property type="match status" value="1"/>
</dbReference>
<keyword evidence="6" id="KW-0788">Thiol protease</keyword>
<proteinExistence type="predicted"/>